<evidence type="ECO:0000256" key="1">
    <source>
        <dbReference type="SAM" id="Phobius"/>
    </source>
</evidence>
<dbReference type="Pfam" id="PF12028">
    <property type="entry name" value="DUF3515"/>
    <property type="match status" value="1"/>
</dbReference>
<reference evidence="2 3" key="1">
    <citation type="submission" date="2019-04" db="EMBL/GenBank/DDBJ databases">
        <title>Draft genome sequences of Streptomyces avermitilis NBRC 14893.</title>
        <authorList>
            <person name="Komaki H."/>
            <person name="Tamura T."/>
            <person name="Hosoyama A."/>
        </authorList>
    </citation>
    <scope>NUCLEOTIDE SEQUENCE [LARGE SCALE GENOMIC DNA]</scope>
    <source>
        <strain evidence="2 3">NBRC 14893</strain>
    </source>
</reference>
<dbReference type="OMA" id="SPYTAAW"/>
<dbReference type="RefSeq" id="WP_010986242.1">
    <property type="nucleotide sequence ID" value="NZ_BAABTN010000003.1"/>
</dbReference>
<dbReference type="InterPro" id="IPR021903">
    <property type="entry name" value="DUF3515"/>
</dbReference>
<name>A0A4D4LYG1_STRAX</name>
<gene>
    <name evidence="2" type="ORF">SAV14893_043030</name>
</gene>
<dbReference type="EMBL" id="BJHX01000001">
    <property type="protein sequence ID" value="GDY64910.1"/>
    <property type="molecule type" value="Genomic_DNA"/>
</dbReference>
<feature type="transmembrane region" description="Helical" evidence="1">
    <location>
        <begin position="7"/>
        <end position="28"/>
    </location>
</feature>
<sequence length="165" mass="17208">MNPRRRLAAYGVPGALAIVLLLVAAAYLRPGGEVEAAVPAVDAKTGRICRALAHDLPDTVAGLKRRATDPSSPLTAAWGDPAIVLRCGVPRPAEMNSAGAVGADLKGVGWMLGSRVVDGRHLCTTTLREIYVEVSVPTRYGDVFALEGLAAAVRKNVPEGISDQS</sequence>
<evidence type="ECO:0008006" key="4">
    <source>
        <dbReference type="Google" id="ProtNLM"/>
    </source>
</evidence>
<organism evidence="2 3">
    <name type="scientific">Streptomyces avermitilis</name>
    <dbReference type="NCBI Taxonomy" id="33903"/>
    <lineage>
        <taxon>Bacteria</taxon>
        <taxon>Bacillati</taxon>
        <taxon>Actinomycetota</taxon>
        <taxon>Actinomycetes</taxon>
        <taxon>Kitasatosporales</taxon>
        <taxon>Streptomycetaceae</taxon>
        <taxon>Streptomyces</taxon>
    </lineage>
</organism>
<keyword evidence="1" id="KW-0472">Membrane</keyword>
<proteinExistence type="predicted"/>
<keyword evidence="1" id="KW-0812">Transmembrane</keyword>
<evidence type="ECO:0000313" key="2">
    <source>
        <dbReference type="EMBL" id="GDY64910.1"/>
    </source>
</evidence>
<protein>
    <recommendedName>
        <fullName evidence="4">Secreted protein</fullName>
    </recommendedName>
</protein>
<comment type="caution">
    <text evidence="2">The sequence shown here is derived from an EMBL/GenBank/DDBJ whole genome shotgun (WGS) entry which is preliminary data.</text>
</comment>
<evidence type="ECO:0000313" key="3">
    <source>
        <dbReference type="Proteomes" id="UP000302139"/>
    </source>
</evidence>
<accession>A0A4D4LYG1</accession>
<dbReference type="GeneID" id="41541899"/>
<dbReference type="AlphaFoldDB" id="A0A4D4LYG1"/>
<keyword evidence="1" id="KW-1133">Transmembrane helix</keyword>
<dbReference type="Proteomes" id="UP000302139">
    <property type="component" value="Unassembled WGS sequence"/>
</dbReference>